<dbReference type="InterPro" id="IPR032675">
    <property type="entry name" value="LRR_dom_sf"/>
</dbReference>
<dbReference type="Gene3D" id="3.80.10.10">
    <property type="entry name" value="Ribonuclease Inhibitor"/>
    <property type="match status" value="1"/>
</dbReference>
<keyword evidence="1" id="KW-0433">Leucine-rich repeat</keyword>
<dbReference type="AlphaFoldDB" id="A0A9N9IBL4"/>
<dbReference type="SUPFAM" id="SSF52058">
    <property type="entry name" value="L domain-like"/>
    <property type="match status" value="1"/>
</dbReference>
<reference evidence="3" key="1">
    <citation type="submission" date="2021-06" db="EMBL/GenBank/DDBJ databases">
        <authorList>
            <person name="Kallberg Y."/>
            <person name="Tangrot J."/>
            <person name="Rosling A."/>
        </authorList>
    </citation>
    <scope>NUCLEOTIDE SEQUENCE</scope>
    <source>
        <strain evidence="3">UK204</strain>
    </source>
</reference>
<keyword evidence="2" id="KW-0677">Repeat</keyword>
<sequence length="224" mass="26078">MKKLDLSSLSLQEDLLLEGFTNLKSLDYNNNKLIDLDLYEYKKLEYLDCLNNYQNEEEINFLDVSVCKELKELHANHCGLGFLELVEQIHILNLASNNLSSLRLDLTNLTDLEYLNVSLNVLDNLNLTNNKKLKYIYCYKNQIKELKVRHLTELENLFCYHNNLKKLDCSRLKNLKDLYCANASIDFDNLLKLLNVDGCELLENLDCIENNGLNELNLINLPKL</sequence>
<protein>
    <submittedName>
        <fullName evidence="3">3443_t:CDS:1</fullName>
    </submittedName>
</protein>
<evidence type="ECO:0000256" key="1">
    <source>
        <dbReference type="ARBA" id="ARBA00022614"/>
    </source>
</evidence>
<dbReference type="EMBL" id="CAJVPQ010011637">
    <property type="protein sequence ID" value="CAG8728155.1"/>
    <property type="molecule type" value="Genomic_DNA"/>
</dbReference>
<dbReference type="PANTHER" id="PTHR47566">
    <property type="match status" value="1"/>
</dbReference>
<keyword evidence="4" id="KW-1185">Reference proteome</keyword>
<comment type="caution">
    <text evidence="3">The sequence shown here is derived from an EMBL/GenBank/DDBJ whole genome shotgun (WGS) entry which is preliminary data.</text>
</comment>
<accession>A0A9N9IBL4</accession>
<proteinExistence type="predicted"/>
<evidence type="ECO:0000313" key="3">
    <source>
        <dbReference type="EMBL" id="CAG8728155.1"/>
    </source>
</evidence>
<organism evidence="3 4">
    <name type="scientific">Funneliformis caledonium</name>
    <dbReference type="NCBI Taxonomy" id="1117310"/>
    <lineage>
        <taxon>Eukaryota</taxon>
        <taxon>Fungi</taxon>
        <taxon>Fungi incertae sedis</taxon>
        <taxon>Mucoromycota</taxon>
        <taxon>Glomeromycotina</taxon>
        <taxon>Glomeromycetes</taxon>
        <taxon>Glomerales</taxon>
        <taxon>Glomeraceae</taxon>
        <taxon>Funneliformis</taxon>
    </lineage>
</organism>
<name>A0A9N9IBL4_9GLOM</name>
<evidence type="ECO:0000313" key="4">
    <source>
        <dbReference type="Proteomes" id="UP000789570"/>
    </source>
</evidence>
<dbReference type="Proteomes" id="UP000789570">
    <property type="component" value="Unassembled WGS sequence"/>
</dbReference>
<dbReference type="OrthoDB" id="2404189at2759"/>
<feature type="non-terminal residue" evidence="3">
    <location>
        <position position="224"/>
    </location>
</feature>
<dbReference type="InterPro" id="IPR052574">
    <property type="entry name" value="CDIRP"/>
</dbReference>
<dbReference type="GO" id="GO:0035591">
    <property type="term" value="F:signaling adaptor activity"/>
    <property type="evidence" value="ECO:0007669"/>
    <property type="project" value="TreeGrafter"/>
</dbReference>
<evidence type="ECO:0000256" key="2">
    <source>
        <dbReference type="ARBA" id="ARBA00022737"/>
    </source>
</evidence>
<dbReference type="PANTHER" id="PTHR47566:SF1">
    <property type="entry name" value="PROTEIN NUD1"/>
    <property type="match status" value="1"/>
</dbReference>
<gene>
    <name evidence="3" type="ORF">FCALED_LOCUS14806</name>
</gene>